<dbReference type="PANTHER" id="PTHR46361">
    <property type="entry name" value="ELECTRON CARRIER/ PROTEIN DISULFIDE OXIDOREDUCTASE"/>
    <property type="match status" value="1"/>
</dbReference>
<evidence type="ECO:0000313" key="3">
    <source>
        <dbReference type="EMBL" id="EPR41138.1"/>
    </source>
</evidence>
<feature type="signal peptide" evidence="1">
    <location>
        <begin position="1"/>
        <end position="31"/>
    </location>
</feature>
<dbReference type="eggNOG" id="COG0398">
    <property type="taxonomic scope" value="Bacteria"/>
</dbReference>
<gene>
    <name evidence="3" type="ORF">dsmv_2253</name>
</gene>
<dbReference type="AlphaFoldDB" id="S7V9D9"/>
<name>S7V9D9_DESML</name>
<dbReference type="Pfam" id="PF04784">
    <property type="entry name" value="DUF547"/>
    <property type="match status" value="1"/>
</dbReference>
<keyword evidence="4" id="KW-1185">Reference proteome</keyword>
<dbReference type="OrthoDB" id="526867at2"/>
<dbReference type="PANTHER" id="PTHR46361:SF3">
    <property type="entry name" value="ELECTRON CARRIER_ PROTEIN DISULFIDE OXIDOREDUCTASE"/>
    <property type="match status" value="1"/>
</dbReference>
<reference evidence="3 4" key="1">
    <citation type="journal article" date="2013" name="Genome Announc.">
        <title>Draft genome sequences for three mercury-methylating, sulfate-reducing bacteria.</title>
        <authorList>
            <person name="Brown S.D."/>
            <person name="Hurt R.A.Jr."/>
            <person name="Gilmour C.C."/>
            <person name="Elias D.A."/>
        </authorList>
    </citation>
    <scope>NUCLEOTIDE SEQUENCE [LARGE SCALE GENOMIC DNA]</scope>
    <source>
        <strain evidence="3 4">DSM 2059</strain>
    </source>
</reference>
<dbReference type="Proteomes" id="UP000014977">
    <property type="component" value="Unassembled WGS sequence"/>
</dbReference>
<evidence type="ECO:0000259" key="2">
    <source>
        <dbReference type="Pfam" id="PF04784"/>
    </source>
</evidence>
<feature type="chain" id="PRO_5030177311" description="DUF547 domain-containing protein" evidence="1">
    <location>
        <begin position="32"/>
        <end position="275"/>
    </location>
</feature>
<protein>
    <recommendedName>
        <fullName evidence="2">DUF547 domain-containing protein</fullName>
    </recommendedName>
</protein>
<dbReference type="EMBL" id="ATHJ01000078">
    <property type="protein sequence ID" value="EPR41138.1"/>
    <property type="molecule type" value="Genomic_DNA"/>
</dbReference>
<dbReference type="RefSeq" id="WP_020876684.1">
    <property type="nucleotide sequence ID" value="NZ_ATHJ01000078.1"/>
</dbReference>
<proteinExistence type="predicted"/>
<evidence type="ECO:0000313" key="4">
    <source>
        <dbReference type="Proteomes" id="UP000014977"/>
    </source>
</evidence>
<sequence>MKTHTHTCLINRLIAALISAAFCFTALSASAADFDRTHAGYDRLLKRFVTDGRVDYKGLKADGGALDHYLDGVAGVSEATFNAWGEADRLAFLINLYNAATLKLILNHYPVDSIKDIGGFFKGPWSQPAVRLFGGTITLDNLEHDIIRKQYDEPRIHLALVCAAKSCPPLRSEAYVGPSLDAQLDDQTRRFLASPAGFRIDRSRNTVYFSSVFKWYGEDFVGEFSPSSGFTGLDDTERAVANFCSRYLPATAGDYLKVGGYSVKYLDYDWSLNGK</sequence>
<dbReference type="PATRIC" id="fig|1121405.3.peg.1811"/>
<dbReference type="InterPro" id="IPR006869">
    <property type="entry name" value="DUF547"/>
</dbReference>
<dbReference type="STRING" id="897.B2D07_17915"/>
<comment type="caution">
    <text evidence="3">The sequence shown here is derived from an EMBL/GenBank/DDBJ whole genome shotgun (WGS) entry which is preliminary data.</text>
</comment>
<feature type="domain" description="DUF547" evidence="2">
    <location>
        <begin position="83"/>
        <end position="192"/>
    </location>
</feature>
<accession>S7V9D9</accession>
<organism evidence="3 4">
    <name type="scientific">Desulfococcus multivorans DSM 2059</name>
    <dbReference type="NCBI Taxonomy" id="1121405"/>
    <lineage>
        <taxon>Bacteria</taxon>
        <taxon>Pseudomonadati</taxon>
        <taxon>Thermodesulfobacteriota</taxon>
        <taxon>Desulfobacteria</taxon>
        <taxon>Desulfobacterales</taxon>
        <taxon>Desulfococcaceae</taxon>
        <taxon>Desulfococcus</taxon>
    </lineage>
</organism>
<keyword evidence="1" id="KW-0732">Signal</keyword>
<evidence type="ECO:0000256" key="1">
    <source>
        <dbReference type="SAM" id="SignalP"/>
    </source>
</evidence>